<sequence length="159" mass="16939">MGCWSDNAVALRLTSPGKPSLGHRALYLTAPAEEGLNEGEGPSRRTFEAPQDERNWVFMDLLNVTRSDLRVGEAMAAAAAATIAGRQGVAAIPAVTRPDRVAPVGEHPRRPARAAAKRLRDDDEGEAPAEPTPAPNLYTADAALERTDRGTGSRLDLFA</sequence>
<evidence type="ECO:0000256" key="1">
    <source>
        <dbReference type="SAM" id="MobiDB-lite"/>
    </source>
</evidence>
<proteinExistence type="predicted"/>
<dbReference type="EMBL" id="CP000699">
    <property type="protein sequence ID" value="ABQ68473.1"/>
    <property type="molecule type" value="Genomic_DNA"/>
</dbReference>
<organism evidence="2 3">
    <name type="scientific">Rhizorhabdus wittichii (strain DSM 6014 / CCUG 31198 / JCM 15750 / NBRC 105917 / EY 4224 / RW1)</name>
    <name type="common">Sphingomonas wittichii</name>
    <dbReference type="NCBI Taxonomy" id="392499"/>
    <lineage>
        <taxon>Bacteria</taxon>
        <taxon>Pseudomonadati</taxon>
        <taxon>Pseudomonadota</taxon>
        <taxon>Alphaproteobacteria</taxon>
        <taxon>Sphingomonadales</taxon>
        <taxon>Sphingomonadaceae</taxon>
        <taxon>Rhizorhabdus</taxon>
    </lineage>
</organism>
<accession>A0A9J9HBD2</accession>
<name>A0A9J9HBD2_RHIWR</name>
<dbReference type="AlphaFoldDB" id="A0A9J9HBD2"/>
<evidence type="ECO:0000313" key="3">
    <source>
        <dbReference type="Proteomes" id="UP000001989"/>
    </source>
</evidence>
<dbReference type="KEGG" id="swi:Swit_2114"/>
<dbReference type="Proteomes" id="UP000001989">
    <property type="component" value="Chromosome"/>
</dbReference>
<evidence type="ECO:0000313" key="2">
    <source>
        <dbReference type="EMBL" id="ABQ68473.1"/>
    </source>
</evidence>
<feature type="region of interest" description="Disordered" evidence="1">
    <location>
        <begin position="96"/>
        <end position="159"/>
    </location>
</feature>
<keyword evidence="3" id="KW-1185">Reference proteome</keyword>
<gene>
    <name evidence="2" type="ordered locus">Swit_2114</name>
</gene>
<protein>
    <submittedName>
        <fullName evidence="2">Uncharacterized protein</fullName>
    </submittedName>
</protein>
<reference evidence="2 3" key="1">
    <citation type="journal article" date="2010" name="J. Bacteriol.">
        <title>Genome sequence of the dioxin-mineralizing bacterium Sphingomonas wittichii RW1.</title>
        <authorList>
            <person name="Miller T.R."/>
            <person name="Delcher A.L."/>
            <person name="Salzberg S.L."/>
            <person name="Saunders E."/>
            <person name="Detter J.C."/>
            <person name="Halden R.U."/>
        </authorList>
    </citation>
    <scope>NUCLEOTIDE SEQUENCE [LARGE SCALE GENOMIC DNA]</scope>
    <source>
        <strain evidence="3">DSM 6014 / CCUG 31198 / JCM 15750 / NBRC 105917 / EY 4224 / RW1</strain>
    </source>
</reference>